<reference evidence="2" key="2">
    <citation type="submission" date="2023-06" db="EMBL/GenBank/DDBJ databases">
        <authorList>
            <person name="Ma L."/>
            <person name="Liu K.-W."/>
            <person name="Li Z."/>
            <person name="Hsiao Y.-Y."/>
            <person name="Qi Y."/>
            <person name="Fu T."/>
            <person name="Tang G."/>
            <person name="Zhang D."/>
            <person name="Sun W.-H."/>
            <person name="Liu D.-K."/>
            <person name="Li Y."/>
            <person name="Chen G.-Z."/>
            <person name="Liu X.-D."/>
            <person name="Liao X.-Y."/>
            <person name="Jiang Y.-T."/>
            <person name="Yu X."/>
            <person name="Hao Y."/>
            <person name="Huang J."/>
            <person name="Zhao X.-W."/>
            <person name="Ke S."/>
            <person name="Chen Y.-Y."/>
            <person name="Wu W.-L."/>
            <person name="Hsu J.-L."/>
            <person name="Lin Y.-F."/>
            <person name="Huang M.-D."/>
            <person name="Li C.-Y."/>
            <person name="Huang L."/>
            <person name="Wang Z.-W."/>
            <person name="Zhao X."/>
            <person name="Zhong W.-Y."/>
            <person name="Peng D.-H."/>
            <person name="Ahmad S."/>
            <person name="Lan S."/>
            <person name="Zhang J.-S."/>
            <person name="Tsai W.-C."/>
            <person name="Van De Peer Y."/>
            <person name="Liu Z.-J."/>
        </authorList>
    </citation>
    <scope>NUCLEOTIDE SEQUENCE</scope>
    <source>
        <strain evidence="2">SCP</strain>
        <tissue evidence="2">Leaves</tissue>
    </source>
</reference>
<protein>
    <submittedName>
        <fullName evidence="2">Mediator of RNA polymerase II transcription subunit 15a</fullName>
    </submittedName>
</protein>
<feature type="compositionally biased region" description="Pro residues" evidence="1">
    <location>
        <begin position="24"/>
        <end position="34"/>
    </location>
</feature>
<sequence>MLSTLPKAGTPLQSSNSPFIVPSPSTPAPSPVPGEPEKQLSSITSLSNARSIGHQQAAHILPQAQSLAVGTPGISASPLLAEFTNVDGNQCNASTMLGLSHR</sequence>
<dbReference type="EMBL" id="JAUJYN010000010">
    <property type="protein sequence ID" value="KAK1262074.1"/>
    <property type="molecule type" value="Genomic_DNA"/>
</dbReference>
<evidence type="ECO:0000313" key="3">
    <source>
        <dbReference type="Proteomes" id="UP001179952"/>
    </source>
</evidence>
<keyword evidence="3" id="KW-1185">Reference proteome</keyword>
<dbReference type="Proteomes" id="UP001179952">
    <property type="component" value="Unassembled WGS sequence"/>
</dbReference>
<feature type="region of interest" description="Disordered" evidence="1">
    <location>
        <begin position="1"/>
        <end position="42"/>
    </location>
</feature>
<dbReference type="AlphaFoldDB" id="A0AAV9ACZ3"/>
<proteinExistence type="predicted"/>
<name>A0AAV9ACZ3_ACOGR</name>
<comment type="caution">
    <text evidence="2">The sequence shown here is derived from an EMBL/GenBank/DDBJ whole genome shotgun (WGS) entry which is preliminary data.</text>
</comment>
<organism evidence="2 3">
    <name type="scientific">Acorus gramineus</name>
    <name type="common">Dwarf sweet flag</name>
    <dbReference type="NCBI Taxonomy" id="55184"/>
    <lineage>
        <taxon>Eukaryota</taxon>
        <taxon>Viridiplantae</taxon>
        <taxon>Streptophyta</taxon>
        <taxon>Embryophyta</taxon>
        <taxon>Tracheophyta</taxon>
        <taxon>Spermatophyta</taxon>
        <taxon>Magnoliopsida</taxon>
        <taxon>Liliopsida</taxon>
        <taxon>Acoraceae</taxon>
        <taxon>Acorus</taxon>
    </lineage>
</organism>
<evidence type="ECO:0000313" key="2">
    <source>
        <dbReference type="EMBL" id="KAK1262074.1"/>
    </source>
</evidence>
<reference evidence="2" key="1">
    <citation type="journal article" date="2023" name="Nat. Commun.">
        <title>Diploid and tetraploid genomes of Acorus and the evolution of monocots.</title>
        <authorList>
            <person name="Ma L."/>
            <person name="Liu K.W."/>
            <person name="Li Z."/>
            <person name="Hsiao Y.Y."/>
            <person name="Qi Y."/>
            <person name="Fu T."/>
            <person name="Tang G.D."/>
            <person name="Zhang D."/>
            <person name="Sun W.H."/>
            <person name="Liu D.K."/>
            <person name="Li Y."/>
            <person name="Chen G.Z."/>
            <person name="Liu X.D."/>
            <person name="Liao X.Y."/>
            <person name="Jiang Y.T."/>
            <person name="Yu X."/>
            <person name="Hao Y."/>
            <person name="Huang J."/>
            <person name="Zhao X.W."/>
            <person name="Ke S."/>
            <person name="Chen Y.Y."/>
            <person name="Wu W.L."/>
            <person name="Hsu J.L."/>
            <person name="Lin Y.F."/>
            <person name="Huang M.D."/>
            <person name="Li C.Y."/>
            <person name="Huang L."/>
            <person name="Wang Z.W."/>
            <person name="Zhao X."/>
            <person name="Zhong W.Y."/>
            <person name="Peng D.H."/>
            <person name="Ahmad S."/>
            <person name="Lan S."/>
            <person name="Zhang J.S."/>
            <person name="Tsai W.C."/>
            <person name="Van de Peer Y."/>
            <person name="Liu Z.J."/>
        </authorList>
    </citation>
    <scope>NUCLEOTIDE SEQUENCE</scope>
    <source>
        <strain evidence="2">SCP</strain>
    </source>
</reference>
<accession>A0AAV9ACZ3</accession>
<gene>
    <name evidence="2" type="ORF">QJS04_geneDACA020287</name>
</gene>
<evidence type="ECO:0000256" key="1">
    <source>
        <dbReference type="SAM" id="MobiDB-lite"/>
    </source>
</evidence>